<dbReference type="KEGG" id="sgq:SGLAD_v1c07900"/>
<feature type="active site" description="Tele-AMP-histidine intermediate" evidence="1">
    <location>
        <position position="101"/>
    </location>
</feature>
<evidence type="ECO:0000256" key="3">
    <source>
        <dbReference type="PROSITE-ProRule" id="PRU00464"/>
    </source>
</evidence>
<dbReference type="Pfam" id="PF01230">
    <property type="entry name" value="HIT"/>
    <property type="match status" value="1"/>
</dbReference>
<gene>
    <name evidence="5" type="primary">hit</name>
    <name evidence="5" type="ORF">SGLAD_v1c07900</name>
</gene>
<dbReference type="Gene3D" id="3.30.428.10">
    <property type="entry name" value="HIT-like"/>
    <property type="match status" value="1"/>
</dbReference>
<feature type="domain" description="HIT" evidence="4">
    <location>
        <begin position="5"/>
        <end position="114"/>
    </location>
</feature>
<organism evidence="5 6">
    <name type="scientific">Spiroplasma gladiatoris</name>
    <dbReference type="NCBI Taxonomy" id="2143"/>
    <lineage>
        <taxon>Bacteria</taxon>
        <taxon>Bacillati</taxon>
        <taxon>Mycoplasmatota</taxon>
        <taxon>Mollicutes</taxon>
        <taxon>Entomoplasmatales</taxon>
        <taxon>Spiroplasmataceae</taxon>
        <taxon>Spiroplasma</taxon>
    </lineage>
</organism>
<dbReference type="InterPro" id="IPR001310">
    <property type="entry name" value="Histidine_triad_HIT"/>
</dbReference>
<keyword evidence="6" id="KW-1185">Reference proteome</keyword>
<reference evidence="5 6" key="1">
    <citation type="submission" date="2019-03" db="EMBL/GenBank/DDBJ databases">
        <title>Complete genome sequence of Spiroplasma gladiatoris TG-1 (DSM 22552).</title>
        <authorList>
            <person name="Lin Y.-C."/>
            <person name="Chou L."/>
            <person name="Kuo C.-H."/>
        </authorList>
    </citation>
    <scope>NUCLEOTIDE SEQUENCE [LARGE SCALE GENOMIC DNA]</scope>
    <source>
        <strain evidence="5 6">TG-1</strain>
    </source>
</reference>
<dbReference type="AlphaFoldDB" id="A0A4V1AQC2"/>
<evidence type="ECO:0000259" key="4">
    <source>
        <dbReference type="PROSITE" id="PS51084"/>
    </source>
</evidence>
<feature type="short sequence motif" description="Histidine triad motif" evidence="2 3">
    <location>
        <begin position="99"/>
        <end position="103"/>
    </location>
</feature>
<dbReference type="CDD" id="cd01277">
    <property type="entry name" value="HINT_subgroup"/>
    <property type="match status" value="1"/>
</dbReference>
<dbReference type="GO" id="GO:0009117">
    <property type="term" value="P:nucleotide metabolic process"/>
    <property type="evidence" value="ECO:0007669"/>
    <property type="project" value="TreeGrafter"/>
</dbReference>
<proteinExistence type="predicted"/>
<evidence type="ECO:0000256" key="2">
    <source>
        <dbReference type="PIRSR" id="PIRSR601310-3"/>
    </source>
</evidence>
<name>A0A4V1AQC2_9MOLU</name>
<dbReference type="Proteomes" id="UP000294309">
    <property type="component" value="Chromosome"/>
</dbReference>
<accession>A0A4V1AQC2</accession>
<dbReference type="RefSeq" id="WP_134297849.1">
    <property type="nucleotide sequence ID" value="NZ_CP038013.1"/>
</dbReference>
<dbReference type="InterPro" id="IPR039384">
    <property type="entry name" value="HINT"/>
</dbReference>
<protein>
    <submittedName>
        <fullName evidence="5">Histidine triad protein</fullName>
    </submittedName>
</protein>
<dbReference type="SUPFAM" id="SSF54197">
    <property type="entry name" value="HIT-like"/>
    <property type="match status" value="1"/>
</dbReference>
<dbReference type="InterPro" id="IPR036265">
    <property type="entry name" value="HIT-like_sf"/>
</dbReference>
<dbReference type="PANTHER" id="PTHR46648:SF1">
    <property type="entry name" value="ADENOSINE 5'-MONOPHOSPHORAMIDASE HNT1"/>
    <property type="match status" value="1"/>
</dbReference>
<dbReference type="OrthoDB" id="9784774at2"/>
<dbReference type="PANTHER" id="PTHR46648">
    <property type="entry name" value="HIT FAMILY PROTEIN 1"/>
    <property type="match status" value="1"/>
</dbReference>
<dbReference type="EMBL" id="CP038013">
    <property type="protein sequence ID" value="QBQ07989.1"/>
    <property type="molecule type" value="Genomic_DNA"/>
</dbReference>
<dbReference type="PRINTS" id="PR00332">
    <property type="entry name" value="HISTRIAD"/>
</dbReference>
<dbReference type="InterPro" id="IPR011146">
    <property type="entry name" value="HIT-like"/>
</dbReference>
<dbReference type="PROSITE" id="PS51084">
    <property type="entry name" value="HIT_2"/>
    <property type="match status" value="1"/>
</dbReference>
<dbReference type="GO" id="GO:0003824">
    <property type="term" value="F:catalytic activity"/>
    <property type="evidence" value="ECO:0007669"/>
    <property type="project" value="InterPro"/>
</dbReference>
<sequence>MENCIFCKIIDQQIPSKKIYENEYVYSFLDISPNSDGHCLVVPKKHFSDFQNTSSEYLHHVLDGKKEVLKLLDEKLPKKPLGYNFISNQGEEAFQTVFHYHEHIIPKYKKDKGYTFLIKKEENDLSDIDDIHKALK</sequence>
<evidence type="ECO:0000313" key="5">
    <source>
        <dbReference type="EMBL" id="QBQ07989.1"/>
    </source>
</evidence>
<evidence type="ECO:0000256" key="1">
    <source>
        <dbReference type="PIRSR" id="PIRSR601310-1"/>
    </source>
</evidence>
<evidence type="ECO:0000313" key="6">
    <source>
        <dbReference type="Proteomes" id="UP000294309"/>
    </source>
</evidence>